<sequence length="89" mass="10281">MYTKTHWQGAKQAKTQENAVLKHPYGAEIDHYKVVCEFLMEGKNIDIHCTIRPILFASKEFMDAQGIVNDRQVQQEKFSKVAWSKPLEG</sequence>
<proteinExistence type="predicted"/>
<protein>
    <submittedName>
        <fullName evidence="1">Uncharacterized protein</fullName>
    </submittedName>
</protein>
<evidence type="ECO:0000313" key="1">
    <source>
        <dbReference type="EMBL" id="KAK5844366.1"/>
    </source>
</evidence>
<comment type="caution">
    <text evidence="1">The sequence shown here is derived from an EMBL/GenBank/DDBJ whole genome shotgun (WGS) entry which is preliminary data.</text>
</comment>
<keyword evidence="2" id="KW-1185">Reference proteome</keyword>
<evidence type="ECO:0000313" key="2">
    <source>
        <dbReference type="Proteomes" id="UP001358586"/>
    </source>
</evidence>
<accession>A0ABR0QYL3</accession>
<organism evidence="1 2">
    <name type="scientific">Gossypium arboreum</name>
    <name type="common">Tree cotton</name>
    <name type="synonym">Gossypium nanking</name>
    <dbReference type="NCBI Taxonomy" id="29729"/>
    <lineage>
        <taxon>Eukaryota</taxon>
        <taxon>Viridiplantae</taxon>
        <taxon>Streptophyta</taxon>
        <taxon>Embryophyta</taxon>
        <taxon>Tracheophyta</taxon>
        <taxon>Spermatophyta</taxon>
        <taxon>Magnoliopsida</taxon>
        <taxon>eudicotyledons</taxon>
        <taxon>Gunneridae</taxon>
        <taxon>Pentapetalae</taxon>
        <taxon>rosids</taxon>
        <taxon>malvids</taxon>
        <taxon>Malvales</taxon>
        <taxon>Malvaceae</taxon>
        <taxon>Malvoideae</taxon>
        <taxon>Gossypium</taxon>
    </lineage>
</organism>
<dbReference type="EMBL" id="JARKNE010000001">
    <property type="protein sequence ID" value="KAK5844366.1"/>
    <property type="molecule type" value="Genomic_DNA"/>
</dbReference>
<name>A0ABR0QYL3_GOSAR</name>
<dbReference type="Proteomes" id="UP001358586">
    <property type="component" value="Chromosome 1"/>
</dbReference>
<gene>
    <name evidence="1" type="ORF">PVK06_000502</name>
</gene>
<reference evidence="1 2" key="1">
    <citation type="submission" date="2023-03" db="EMBL/GenBank/DDBJ databases">
        <title>WGS of Gossypium arboreum.</title>
        <authorList>
            <person name="Yu D."/>
        </authorList>
    </citation>
    <scope>NUCLEOTIDE SEQUENCE [LARGE SCALE GENOMIC DNA]</scope>
    <source>
        <tissue evidence="1">Leaf</tissue>
    </source>
</reference>